<gene>
    <name evidence="10" type="ORF">DJ021_10735</name>
</gene>
<dbReference type="Gene3D" id="1.10.10.10">
    <property type="entry name" value="Winged helix-like DNA-binding domain superfamily/Winged helix DNA-binding domain"/>
    <property type="match status" value="1"/>
</dbReference>
<keyword evidence="11" id="KW-1185">Reference proteome</keyword>
<evidence type="ECO:0000256" key="7">
    <source>
        <dbReference type="PROSITE-ProRule" id="PRU01091"/>
    </source>
</evidence>
<keyword evidence="4 7" id="KW-0238">DNA-binding</keyword>
<evidence type="ECO:0000256" key="2">
    <source>
        <dbReference type="ARBA" id="ARBA00023012"/>
    </source>
</evidence>
<dbReference type="PROSITE" id="PS50110">
    <property type="entry name" value="RESPONSE_REGULATORY"/>
    <property type="match status" value="1"/>
</dbReference>
<keyword evidence="2" id="KW-0902">Two-component regulatory system</keyword>
<dbReference type="OrthoDB" id="9784252at2"/>
<comment type="caution">
    <text evidence="10">The sequence shown here is derived from an EMBL/GenBank/DDBJ whole genome shotgun (WGS) entry which is preliminary data.</text>
</comment>
<dbReference type="GO" id="GO:0000156">
    <property type="term" value="F:phosphorelay response regulator activity"/>
    <property type="evidence" value="ECO:0007669"/>
    <property type="project" value="TreeGrafter"/>
</dbReference>
<feature type="domain" description="Response regulatory" evidence="8">
    <location>
        <begin position="22"/>
        <end position="135"/>
    </location>
</feature>
<organism evidence="10 11">
    <name type="scientific">Phenylobacterium hankyongense</name>
    <dbReference type="NCBI Taxonomy" id="1813876"/>
    <lineage>
        <taxon>Bacteria</taxon>
        <taxon>Pseudomonadati</taxon>
        <taxon>Pseudomonadota</taxon>
        <taxon>Alphaproteobacteria</taxon>
        <taxon>Caulobacterales</taxon>
        <taxon>Caulobacteraceae</taxon>
        <taxon>Phenylobacterium</taxon>
    </lineage>
</organism>
<dbReference type="InterPro" id="IPR016032">
    <property type="entry name" value="Sig_transdc_resp-reg_C-effctor"/>
</dbReference>
<accession>A0A328B0Z7</accession>
<dbReference type="RefSeq" id="WP_111457538.1">
    <property type="nucleotide sequence ID" value="NZ_QFYP01000001.1"/>
</dbReference>
<dbReference type="InterPro" id="IPR039420">
    <property type="entry name" value="WalR-like"/>
</dbReference>
<evidence type="ECO:0000313" key="10">
    <source>
        <dbReference type="EMBL" id="RAK60245.1"/>
    </source>
</evidence>
<dbReference type="PANTHER" id="PTHR48111">
    <property type="entry name" value="REGULATOR OF RPOS"/>
    <property type="match status" value="1"/>
</dbReference>
<evidence type="ECO:0000256" key="6">
    <source>
        <dbReference type="PROSITE-ProRule" id="PRU00169"/>
    </source>
</evidence>
<dbReference type="GO" id="GO:0032993">
    <property type="term" value="C:protein-DNA complex"/>
    <property type="evidence" value="ECO:0007669"/>
    <property type="project" value="TreeGrafter"/>
</dbReference>
<evidence type="ECO:0000313" key="11">
    <source>
        <dbReference type="Proteomes" id="UP000249842"/>
    </source>
</evidence>
<dbReference type="FunFam" id="3.40.50.2300:FF:000001">
    <property type="entry name" value="DNA-binding response regulator PhoB"/>
    <property type="match status" value="1"/>
</dbReference>
<name>A0A328B0Z7_9CAUL</name>
<evidence type="ECO:0000256" key="5">
    <source>
        <dbReference type="ARBA" id="ARBA00023163"/>
    </source>
</evidence>
<protein>
    <submittedName>
        <fullName evidence="10">DNA-binding response regulator</fullName>
    </submittedName>
</protein>
<keyword evidence="5" id="KW-0804">Transcription</keyword>
<proteinExistence type="predicted"/>
<sequence length="257" mass="28299">MAIHAVQEPPADAASGHAHQHTLLVVDDDVEIRTLVAEQLGAAGYLVLTAADGPSMNAVLDAQPVDLIILDLNLPGDDGLTLCRESRSRRNIPIIMLTARGEPIDRIIGLEVGADDYIAKPFDPRELTARVRSVMRRAYLPLKPQEAAPPKRAVFRGWTLDFENRRLADSRGRVVMLSGSEYSLLKFFVEHANQVLTREQLLTLTSQPSQTATSAQRIADLQISRLRQKLDDDARASELIMTVRGQGYVLAAAVTFE</sequence>
<dbReference type="InterPro" id="IPR011006">
    <property type="entry name" value="CheY-like_superfamily"/>
</dbReference>
<dbReference type="CDD" id="cd17574">
    <property type="entry name" value="REC_OmpR"/>
    <property type="match status" value="1"/>
</dbReference>
<dbReference type="EMBL" id="QFYP01000001">
    <property type="protein sequence ID" value="RAK60245.1"/>
    <property type="molecule type" value="Genomic_DNA"/>
</dbReference>
<dbReference type="SUPFAM" id="SSF52172">
    <property type="entry name" value="CheY-like"/>
    <property type="match status" value="1"/>
</dbReference>
<keyword evidence="1 6" id="KW-0597">Phosphoprotein</keyword>
<dbReference type="Gene3D" id="3.40.50.2300">
    <property type="match status" value="1"/>
</dbReference>
<dbReference type="SUPFAM" id="SSF46894">
    <property type="entry name" value="C-terminal effector domain of the bipartite response regulators"/>
    <property type="match status" value="1"/>
</dbReference>
<dbReference type="InterPro" id="IPR001867">
    <property type="entry name" value="OmpR/PhoB-type_DNA-bd"/>
</dbReference>
<dbReference type="InterPro" id="IPR001789">
    <property type="entry name" value="Sig_transdc_resp-reg_receiver"/>
</dbReference>
<dbReference type="SMART" id="SM00862">
    <property type="entry name" value="Trans_reg_C"/>
    <property type="match status" value="1"/>
</dbReference>
<feature type="domain" description="OmpR/PhoB-type" evidence="9">
    <location>
        <begin position="150"/>
        <end position="252"/>
    </location>
</feature>
<feature type="DNA-binding region" description="OmpR/PhoB-type" evidence="7">
    <location>
        <begin position="150"/>
        <end position="252"/>
    </location>
</feature>
<evidence type="ECO:0000259" key="9">
    <source>
        <dbReference type="PROSITE" id="PS51755"/>
    </source>
</evidence>
<dbReference type="Gene3D" id="6.10.250.690">
    <property type="match status" value="1"/>
</dbReference>
<evidence type="ECO:0000259" key="8">
    <source>
        <dbReference type="PROSITE" id="PS50110"/>
    </source>
</evidence>
<dbReference type="Pfam" id="PF00486">
    <property type="entry name" value="Trans_reg_C"/>
    <property type="match status" value="1"/>
</dbReference>
<dbReference type="CDD" id="cd00383">
    <property type="entry name" value="trans_reg_C"/>
    <property type="match status" value="1"/>
</dbReference>
<dbReference type="PANTHER" id="PTHR48111:SF4">
    <property type="entry name" value="DNA-BINDING DUAL TRANSCRIPTIONAL REGULATOR OMPR"/>
    <property type="match status" value="1"/>
</dbReference>
<dbReference type="GO" id="GO:0000976">
    <property type="term" value="F:transcription cis-regulatory region binding"/>
    <property type="evidence" value="ECO:0007669"/>
    <property type="project" value="TreeGrafter"/>
</dbReference>
<evidence type="ECO:0000256" key="1">
    <source>
        <dbReference type="ARBA" id="ARBA00022553"/>
    </source>
</evidence>
<reference evidence="11" key="1">
    <citation type="submission" date="2018-05" db="EMBL/GenBank/DDBJ databases">
        <authorList>
            <person name="Li X."/>
        </authorList>
    </citation>
    <scope>NUCLEOTIDE SEQUENCE [LARGE SCALE GENOMIC DNA]</scope>
    <source>
        <strain evidence="11">HKS-05</strain>
    </source>
</reference>
<dbReference type="AlphaFoldDB" id="A0A328B0Z7"/>
<dbReference type="Pfam" id="PF00072">
    <property type="entry name" value="Response_reg"/>
    <property type="match status" value="1"/>
</dbReference>
<dbReference type="SMART" id="SM00448">
    <property type="entry name" value="REC"/>
    <property type="match status" value="1"/>
</dbReference>
<keyword evidence="3" id="KW-0805">Transcription regulation</keyword>
<dbReference type="Proteomes" id="UP000249842">
    <property type="component" value="Unassembled WGS sequence"/>
</dbReference>
<dbReference type="InterPro" id="IPR036388">
    <property type="entry name" value="WH-like_DNA-bd_sf"/>
</dbReference>
<feature type="modified residue" description="4-aspartylphosphate" evidence="6">
    <location>
        <position position="71"/>
    </location>
</feature>
<dbReference type="GO" id="GO:0006355">
    <property type="term" value="P:regulation of DNA-templated transcription"/>
    <property type="evidence" value="ECO:0007669"/>
    <property type="project" value="InterPro"/>
</dbReference>
<dbReference type="PROSITE" id="PS51755">
    <property type="entry name" value="OMPR_PHOB"/>
    <property type="match status" value="1"/>
</dbReference>
<evidence type="ECO:0000256" key="4">
    <source>
        <dbReference type="ARBA" id="ARBA00023125"/>
    </source>
</evidence>
<evidence type="ECO:0000256" key="3">
    <source>
        <dbReference type="ARBA" id="ARBA00023015"/>
    </source>
</evidence>
<dbReference type="GO" id="GO:0005829">
    <property type="term" value="C:cytosol"/>
    <property type="evidence" value="ECO:0007669"/>
    <property type="project" value="TreeGrafter"/>
</dbReference>